<comment type="cofactor">
    <cofactor evidence="1 6">
        <name>(R)-lipoate</name>
        <dbReference type="ChEBI" id="CHEBI:83088"/>
    </cofactor>
</comment>
<dbReference type="Pfam" id="PF00198">
    <property type="entry name" value="2-oxoacid_dh"/>
    <property type="match status" value="1"/>
</dbReference>
<dbReference type="PROSITE" id="PS50968">
    <property type="entry name" value="BIOTINYL_LIPOYL"/>
    <property type="match status" value="1"/>
</dbReference>
<dbReference type="GO" id="GO:0005737">
    <property type="term" value="C:cytoplasm"/>
    <property type="evidence" value="ECO:0007669"/>
    <property type="project" value="TreeGrafter"/>
</dbReference>
<keyword evidence="4 6" id="KW-0450">Lipoyl</keyword>
<dbReference type="Gene3D" id="2.40.50.100">
    <property type="match status" value="1"/>
</dbReference>
<keyword evidence="3 6" id="KW-0808">Transferase</keyword>
<dbReference type="EMBL" id="JASCXW010000011">
    <property type="protein sequence ID" value="MDI6452803.1"/>
    <property type="molecule type" value="Genomic_DNA"/>
</dbReference>
<evidence type="ECO:0000256" key="1">
    <source>
        <dbReference type="ARBA" id="ARBA00001938"/>
    </source>
</evidence>
<evidence type="ECO:0000256" key="6">
    <source>
        <dbReference type="RuleBase" id="RU003423"/>
    </source>
</evidence>
<evidence type="ECO:0000256" key="3">
    <source>
        <dbReference type="ARBA" id="ARBA00022679"/>
    </source>
</evidence>
<dbReference type="Pfam" id="PF02817">
    <property type="entry name" value="E3_binding"/>
    <property type="match status" value="1"/>
</dbReference>
<name>A0AAW6UCV2_9MOLU</name>
<dbReference type="Gene3D" id="4.10.320.10">
    <property type="entry name" value="E3-binding domain"/>
    <property type="match status" value="1"/>
</dbReference>
<sequence length="409" mass="45763">MATPVLMPKQGITVESCFLSEWHVKENDVIEIGTVLFSYETDKAVFDYTSEVEGVVIKILYEQGEIVNVLEPVCYVGKPGEKVEVEIESEPKDKPKIVEDVKDEIVNSKDVNHSNLNTSQNVFASPRAKGKANKQNIDIKSLRGTGPNGRIIERDVSYSNRMSSDLQTDNEQKFDIKPLSNMRKLIGKAMMNSLQNTAQLTHTLSFDATDIINYRKLLKLKEKEESLPKITLNDIIVYSVSRVLKSHMDLNAHFDNQELKVFNHMHIGIATDTKRGLMVPTLFNADTLSLSQMSIQAKSLINDCLAGSINPDLLSGASFTISNLGTLDIEHFTPIINPPQTGILGVNTITTQVKKDEYGRIVFFEAMGLSLTYDHQVIDGAGASRFLKELKEYLQDFTKNIESDPYGLR</sequence>
<evidence type="ECO:0000256" key="2">
    <source>
        <dbReference type="ARBA" id="ARBA00007317"/>
    </source>
</evidence>
<dbReference type="InterPro" id="IPR023213">
    <property type="entry name" value="CAT-like_dom_sf"/>
</dbReference>
<proteinExistence type="inferred from homology"/>
<comment type="similarity">
    <text evidence="2 6">Belongs to the 2-oxoacid dehydrogenase family.</text>
</comment>
<dbReference type="GO" id="GO:0016407">
    <property type="term" value="F:acetyltransferase activity"/>
    <property type="evidence" value="ECO:0007669"/>
    <property type="project" value="TreeGrafter"/>
</dbReference>
<reference evidence="8" key="1">
    <citation type="submission" date="2023-05" db="EMBL/GenBank/DDBJ databases">
        <title>Mariniplasma microaerophilum sp. nov., a novel anaerobic mollicute isolated from terrestrial mud volcano, Taman Peninsula, Russia.</title>
        <authorList>
            <person name="Khomyakova M.A."/>
            <person name="Merkel A.Y."/>
            <person name="Slobodkin A.I."/>
        </authorList>
    </citation>
    <scope>NUCLEOTIDE SEQUENCE</scope>
    <source>
        <strain evidence="8">M4Ah</strain>
    </source>
</reference>
<dbReference type="InterPro" id="IPR036625">
    <property type="entry name" value="E3-bd_dom_sf"/>
</dbReference>
<evidence type="ECO:0000259" key="7">
    <source>
        <dbReference type="PROSITE" id="PS50968"/>
    </source>
</evidence>
<evidence type="ECO:0000313" key="9">
    <source>
        <dbReference type="Proteomes" id="UP001431532"/>
    </source>
</evidence>
<dbReference type="InterPro" id="IPR000089">
    <property type="entry name" value="Biotin_lipoyl"/>
</dbReference>
<dbReference type="AlphaFoldDB" id="A0AAW6UCV2"/>
<dbReference type="Gene3D" id="3.30.559.10">
    <property type="entry name" value="Chloramphenicol acetyltransferase-like domain"/>
    <property type="match status" value="1"/>
</dbReference>
<dbReference type="InterPro" id="IPR011053">
    <property type="entry name" value="Single_hybrid_motif"/>
</dbReference>
<dbReference type="SUPFAM" id="SSF52777">
    <property type="entry name" value="CoA-dependent acyltransferases"/>
    <property type="match status" value="1"/>
</dbReference>
<dbReference type="GO" id="GO:0031405">
    <property type="term" value="F:lipoic acid binding"/>
    <property type="evidence" value="ECO:0007669"/>
    <property type="project" value="TreeGrafter"/>
</dbReference>
<accession>A0AAW6UCV2</accession>
<dbReference type="InterPro" id="IPR001078">
    <property type="entry name" value="2-oxoacid_DH_actylTfrase"/>
</dbReference>
<feature type="domain" description="Lipoyl-binding" evidence="7">
    <location>
        <begin position="2"/>
        <end position="77"/>
    </location>
</feature>
<organism evidence="8 9">
    <name type="scientific">Peloplasma aerotolerans</name>
    <dbReference type="NCBI Taxonomy" id="3044389"/>
    <lineage>
        <taxon>Bacteria</taxon>
        <taxon>Bacillati</taxon>
        <taxon>Mycoplasmatota</taxon>
        <taxon>Mollicutes</taxon>
        <taxon>Acholeplasmatales</taxon>
        <taxon>Acholeplasmataceae</taxon>
        <taxon>Peloplasma</taxon>
    </lineage>
</organism>
<dbReference type="InterPro" id="IPR050743">
    <property type="entry name" value="2-oxoacid_DH_E2_comp"/>
</dbReference>
<evidence type="ECO:0000256" key="4">
    <source>
        <dbReference type="ARBA" id="ARBA00022823"/>
    </source>
</evidence>
<evidence type="ECO:0000313" key="8">
    <source>
        <dbReference type="EMBL" id="MDI6452803.1"/>
    </source>
</evidence>
<dbReference type="InterPro" id="IPR004167">
    <property type="entry name" value="PSBD"/>
</dbReference>
<comment type="caution">
    <text evidence="8">The sequence shown here is derived from an EMBL/GenBank/DDBJ whole genome shotgun (WGS) entry which is preliminary data.</text>
</comment>
<protein>
    <recommendedName>
        <fullName evidence="6">Dihydrolipoamide acetyltransferase component of pyruvate dehydrogenase complex</fullName>
        <ecNumber evidence="6">2.3.1.-</ecNumber>
    </recommendedName>
</protein>
<evidence type="ECO:0000256" key="5">
    <source>
        <dbReference type="ARBA" id="ARBA00023315"/>
    </source>
</evidence>
<dbReference type="PANTHER" id="PTHR43178">
    <property type="entry name" value="DIHYDROLIPOAMIDE ACETYLTRANSFERASE COMPONENT OF PYRUVATE DEHYDROGENASE COMPLEX"/>
    <property type="match status" value="1"/>
</dbReference>
<keyword evidence="5 6" id="KW-0012">Acyltransferase</keyword>
<dbReference type="RefSeq" id="WP_282839228.1">
    <property type="nucleotide sequence ID" value="NZ_JASCXW010000011.1"/>
</dbReference>
<dbReference type="EC" id="2.3.1.-" evidence="6"/>
<gene>
    <name evidence="8" type="ORF">QJ521_04435</name>
</gene>
<dbReference type="Pfam" id="PF00364">
    <property type="entry name" value="Biotin_lipoyl"/>
    <property type="match status" value="1"/>
</dbReference>
<dbReference type="PANTHER" id="PTHR43178:SF5">
    <property type="entry name" value="LIPOAMIDE ACYLTRANSFERASE COMPONENT OF BRANCHED-CHAIN ALPHA-KETO ACID DEHYDROGENASE COMPLEX, MITOCHONDRIAL"/>
    <property type="match status" value="1"/>
</dbReference>
<keyword evidence="9" id="KW-1185">Reference proteome</keyword>
<dbReference type="CDD" id="cd06849">
    <property type="entry name" value="lipoyl_domain"/>
    <property type="match status" value="1"/>
</dbReference>
<dbReference type="SUPFAM" id="SSF47005">
    <property type="entry name" value="Peripheral subunit-binding domain of 2-oxo acid dehydrogenase complex"/>
    <property type="match status" value="1"/>
</dbReference>
<dbReference type="SUPFAM" id="SSF51230">
    <property type="entry name" value="Single hybrid motif"/>
    <property type="match status" value="1"/>
</dbReference>
<dbReference type="Proteomes" id="UP001431532">
    <property type="component" value="Unassembled WGS sequence"/>
</dbReference>